<gene>
    <name evidence="1" type="ORF">ELS82_09385</name>
</gene>
<protein>
    <submittedName>
        <fullName evidence="1">IS1 family transposase</fullName>
    </submittedName>
</protein>
<sequence>MDNKSFSEFNDTVPRIFNGIQVNCCKTAWCENFGLTPEEIRESEAYINANKNTKERGIREKNPFYNVTSSSKRVYNIQCKGCKKLNESSNRYFQYSHVIKSNYAVFQELERISAYLKLPGEQCPNTECPSNTQDVPIQIKKRGFTRTRRQRFQCKVCNTCFTGVPARHLNQPRSEVNKTLFKYLLLGTSIRALAEGSDVSPQTIYDRIDFFHEQCMRFVAERERKLCTQNIERLYLSTDRQVQISNWTNREERKNCEFYGIATSDIDSNYVFAFNFNYDASLDSNEVNQHAEEIEDYAKRTYQRLYSRVWLEHEFIEVSNRKLDKASMTAGGSLENDIELQLQFDETLNKRDSSEYFDSTTKLPSKGMEVHNEYTMMAHFFLLKRLFANVEKTRFYMDLDSGMKAAYIAAFKNEIRSGSSDGYLVSTDKEITRDEREKIIAQNKKMIEIHTLTKYELLTNQEIDQAVQDITLLNMASPFITPRTGDRWVSIIDPRRAEQRLRTTPVTNQEKYELNHQAKLLRKGTLFPIDRFFAQIRRRVAMFERPISSGANGRRIWYAKQPYNPVMYQKIADIHRVYYNYCKPFRKHKNETPATRLGLAKGVVPLENIIYFDKYRNNRSNL</sequence>
<evidence type="ECO:0000313" key="1">
    <source>
        <dbReference type="EMBL" id="TFH91934.1"/>
    </source>
</evidence>
<dbReference type="EMBL" id="SATR01000011">
    <property type="protein sequence ID" value="TFH91934.1"/>
    <property type="molecule type" value="Genomic_DNA"/>
</dbReference>
<keyword evidence="2" id="KW-1185">Reference proteome</keyword>
<proteinExistence type="predicted"/>
<dbReference type="Proteomes" id="UP000297753">
    <property type="component" value="Unassembled WGS sequence"/>
</dbReference>
<evidence type="ECO:0000313" key="2">
    <source>
        <dbReference type="Proteomes" id="UP000297753"/>
    </source>
</evidence>
<reference evidence="1 2" key="1">
    <citation type="submission" date="2019-01" db="EMBL/GenBank/DDBJ databases">
        <title>Vibrio BEI176 sp. nov, a marine bacterium isolated from China: eastern marignal seas.</title>
        <authorList>
            <person name="Li B."/>
        </authorList>
    </citation>
    <scope>NUCLEOTIDE SEQUENCE [LARGE SCALE GENOMIC DNA]</scope>
    <source>
        <strain evidence="1 2">BEI176</strain>
    </source>
</reference>
<comment type="caution">
    <text evidence="1">The sequence shown here is derived from an EMBL/GenBank/DDBJ whole genome shotgun (WGS) entry which is preliminary data.</text>
</comment>
<dbReference type="RefSeq" id="WP_134835256.1">
    <property type="nucleotide sequence ID" value="NZ_SATR01000011.1"/>
</dbReference>
<dbReference type="OrthoDB" id="9128325at2"/>
<dbReference type="AlphaFoldDB" id="A0A4Y8WGK4"/>
<accession>A0A4Y8WGK4</accession>
<organism evidence="1 2">
    <name type="scientific">Vibrio ouci</name>
    <dbReference type="NCBI Taxonomy" id="2499078"/>
    <lineage>
        <taxon>Bacteria</taxon>
        <taxon>Pseudomonadati</taxon>
        <taxon>Pseudomonadota</taxon>
        <taxon>Gammaproteobacteria</taxon>
        <taxon>Vibrionales</taxon>
        <taxon>Vibrionaceae</taxon>
        <taxon>Vibrio</taxon>
    </lineage>
</organism>
<name>A0A4Y8WGK4_9VIBR</name>